<keyword evidence="4" id="KW-1185">Reference proteome</keyword>
<gene>
    <name evidence="3" type="ORF">AWN90_23305</name>
</gene>
<reference evidence="3 4" key="1">
    <citation type="submission" date="2016-04" db="EMBL/GenBank/DDBJ databases">
        <authorList>
            <person name="Evans L.H."/>
            <person name="Alamgir A."/>
            <person name="Owens N."/>
            <person name="Weber N.D."/>
            <person name="Virtaneva K."/>
            <person name="Barbian K."/>
            <person name="Babar A."/>
            <person name="Rosenke K."/>
        </authorList>
    </citation>
    <scope>NUCLEOTIDE SEQUENCE [LARGE SCALE GENOMIC DNA]</scope>
    <source>
        <strain evidence="3 4">IFM 0406</strain>
    </source>
</reference>
<dbReference type="PRINTS" id="PR00469">
    <property type="entry name" value="PNDRDTASEII"/>
</dbReference>
<accession>A0A164P0A2</accession>
<dbReference type="Gene3D" id="3.50.50.60">
    <property type="entry name" value="FAD/NAD(P)-binding domain"/>
    <property type="match status" value="3"/>
</dbReference>
<dbReference type="EMBL" id="LWGR01000004">
    <property type="protein sequence ID" value="KZM74943.1"/>
    <property type="molecule type" value="Genomic_DNA"/>
</dbReference>
<name>A0A164P0A2_9NOCA</name>
<evidence type="ECO:0000313" key="3">
    <source>
        <dbReference type="EMBL" id="KZM74943.1"/>
    </source>
</evidence>
<protein>
    <recommendedName>
        <fullName evidence="2">FAD/NAD(P)-binding domain-containing protein</fullName>
    </recommendedName>
</protein>
<dbReference type="AlphaFoldDB" id="A0A164P0A2"/>
<dbReference type="RefSeq" id="WP_067586876.1">
    <property type="nucleotide sequence ID" value="NZ_JABMCZ010000005.1"/>
</dbReference>
<evidence type="ECO:0000313" key="4">
    <source>
        <dbReference type="Proteomes" id="UP000076512"/>
    </source>
</evidence>
<proteinExistence type="predicted"/>
<evidence type="ECO:0000256" key="1">
    <source>
        <dbReference type="SAM" id="MobiDB-lite"/>
    </source>
</evidence>
<dbReference type="InterPro" id="IPR051209">
    <property type="entry name" value="FAD-bind_Monooxygenase_sf"/>
</dbReference>
<dbReference type="Proteomes" id="UP000076512">
    <property type="component" value="Unassembled WGS sequence"/>
</dbReference>
<dbReference type="InterPro" id="IPR036188">
    <property type="entry name" value="FAD/NAD-bd_sf"/>
</dbReference>
<evidence type="ECO:0000259" key="2">
    <source>
        <dbReference type="Pfam" id="PF07992"/>
    </source>
</evidence>
<feature type="domain" description="FAD/NAD(P)-binding" evidence="2">
    <location>
        <begin position="10"/>
        <end position="158"/>
    </location>
</feature>
<sequence length="340" mass="38097">MTAADTRRPSVLIVGAGFGGLAMAAELARHGMRNSYSFAPNTEWPRRFSLQPDIKRYIEQVIDSYELRPHLRFGTEVTSAAFDADTATWHIETSTGQSFDVDVIVPATGVLSQPALPSIPGRDSFEGKAFHSARWDHDYDLTGKRVAVIGTGATAIQFHTPDSAAGRATHRLPALRAVHHSQTRHHLRPPAPARLPCSYGITVPGFPDMFLVYGSNTSLGAGSIIYMLERQARYIRQLIEHLAAHRNCYLDIRREVEQRYDDEIQHRLQHTAWTGCASWYRNTNGRVTANWPGTVTEYHRRTRTADLSDFHLIRPPHASPTDSTKPDTGRIEPPQRCSPR</sequence>
<dbReference type="InterPro" id="IPR023753">
    <property type="entry name" value="FAD/NAD-binding_dom"/>
</dbReference>
<feature type="region of interest" description="Disordered" evidence="1">
    <location>
        <begin position="309"/>
        <end position="340"/>
    </location>
</feature>
<organism evidence="3 4">
    <name type="scientific">Nocardia terpenica</name>
    <dbReference type="NCBI Taxonomy" id="455432"/>
    <lineage>
        <taxon>Bacteria</taxon>
        <taxon>Bacillati</taxon>
        <taxon>Actinomycetota</taxon>
        <taxon>Actinomycetes</taxon>
        <taxon>Mycobacteriales</taxon>
        <taxon>Nocardiaceae</taxon>
        <taxon>Nocardia</taxon>
    </lineage>
</organism>
<dbReference type="GO" id="GO:0016491">
    <property type="term" value="F:oxidoreductase activity"/>
    <property type="evidence" value="ECO:0007669"/>
    <property type="project" value="InterPro"/>
</dbReference>
<dbReference type="STRING" id="455432.AWN90_23305"/>
<dbReference type="Pfam" id="PF07992">
    <property type="entry name" value="Pyr_redox_2"/>
    <property type="match status" value="1"/>
</dbReference>
<dbReference type="PANTHER" id="PTHR42877">
    <property type="entry name" value="L-ORNITHINE N(5)-MONOOXYGENASE-RELATED"/>
    <property type="match status" value="1"/>
</dbReference>
<dbReference type="PANTHER" id="PTHR42877:SF4">
    <property type="entry name" value="FAD_NAD(P)-BINDING DOMAIN-CONTAINING PROTEIN-RELATED"/>
    <property type="match status" value="1"/>
</dbReference>
<dbReference type="SUPFAM" id="SSF51905">
    <property type="entry name" value="FAD/NAD(P)-binding domain"/>
    <property type="match status" value="1"/>
</dbReference>
<comment type="caution">
    <text evidence="3">The sequence shown here is derived from an EMBL/GenBank/DDBJ whole genome shotgun (WGS) entry which is preliminary data.</text>
</comment>